<keyword evidence="5" id="KW-1185">Reference proteome</keyword>
<proteinExistence type="predicted"/>
<dbReference type="GO" id="GO:0004222">
    <property type="term" value="F:metalloendopeptidase activity"/>
    <property type="evidence" value="ECO:0007669"/>
    <property type="project" value="TreeGrafter"/>
</dbReference>
<gene>
    <name evidence="4" type="ORF">BJ994_000389</name>
</gene>
<dbReference type="EMBL" id="JAATJL010000001">
    <property type="protein sequence ID" value="NJC21313.1"/>
    <property type="molecule type" value="Genomic_DNA"/>
</dbReference>
<accession>A0A846RE65</accession>
<dbReference type="CDD" id="cd12797">
    <property type="entry name" value="M23_peptidase"/>
    <property type="match status" value="1"/>
</dbReference>
<evidence type="ECO:0000259" key="3">
    <source>
        <dbReference type="Pfam" id="PF01551"/>
    </source>
</evidence>
<dbReference type="Gene3D" id="2.70.70.10">
    <property type="entry name" value="Glucose Permease (Domain IIA)"/>
    <property type="match status" value="1"/>
</dbReference>
<evidence type="ECO:0000313" key="5">
    <source>
        <dbReference type="Proteomes" id="UP000547458"/>
    </source>
</evidence>
<protein>
    <submittedName>
        <fullName evidence="4">Murein DD-endopeptidase MepM/ murein hydrolase activator NlpD</fullName>
    </submittedName>
</protein>
<dbReference type="Proteomes" id="UP000547458">
    <property type="component" value="Unassembled WGS sequence"/>
</dbReference>
<dbReference type="SUPFAM" id="SSF51261">
    <property type="entry name" value="Duplicated hybrid motif"/>
    <property type="match status" value="1"/>
</dbReference>
<dbReference type="PANTHER" id="PTHR21666">
    <property type="entry name" value="PEPTIDASE-RELATED"/>
    <property type="match status" value="1"/>
</dbReference>
<dbReference type="AlphaFoldDB" id="A0A846RE65"/>
<sequence>MSNTASGRRRASTPLAEARPRDAHRRERAERAAAHAAAGLTSAPAPDPAPASAISPNPARVASKPAAPALTVPSAPAVTTPSAPAVTLAPAVEIAGVAMQECMGTQHTRRSARGGYTGPDTPMKPRDAQRRERRRKAATARRDVSFTGLSQKVAIAAAASGMVLTVALPTTAAVAPAQMQQAAHTSQDAAKPVQAAASAEVTFDRAALHGKFDPDAKLAEIVSASGSDIVAAESKGSLSAPLDNVQLSSPFGNRISPITGAGELHTGQDMSEACGTAVKAAASGTVTFAGWHAYGGGNRVVVEHGNGLKTTYNHLSAIDVTVGQEVQRAQSIARVGSTGASTGCHLHFEVMIDGKNVDPLGWL</sequence>
<organism evidence="4 5">
    <name type="scientific">Arthrobacter pigmenti</name>
    <dbReference type="NCBI Taxonomy" id="271432"/>
    <lineage>
        <taxon>Bacteria</taxon>
        <taxon>Bacillati</taxon>
        <taxon>Actinomycetota</taxon>
        <taxon>Actinomycetes</taxon>
        <taxon>Micrococcales</taxon>
        <taxon>Micrococcaceae</taxon>
        <taxon>Arthrobacter</taxon>
    </lineage>
</organism>
<feature type="domain" description="M23ase beta-sheet core" evidence="3">
    <location>
        <begin position="264"/>
        <end position="359"/>
    </location>
</feature>
<keyword evidence="1" id="KW-0732">Signal</keyword>
<dbReference type="InterPro" id="IPR011055">
    <property type="entry name" value="Dup_hybrid_motif"/>
</dbReference>
<feature type="compositionally biased region" description="Low complexity" evidence="2">
    <location>
        <begin position="34"/>
        <end position="61"/>
    </location>
</feature>
<name>A0A846RE65_9MICC</name>
<dbReference type="InterPro" id="IPR016047">
    <property type="entry name" value="M23ase_b-sheet_dom"/>
</dbReference>
<comment type="caution">
    <text evidence="4">The sequence shown here is derived from an EMBL/GenBank/DDBJ whole genome shotgun (WGS) entry which is preliminary data.</text>
</comment>
<dbReference type="RefSeq" id="WP_245192225.1">
    <property type="nucleotide sequence ID" value="NZ_JAATJL010000001.1"/>
</dbReference>
<dbReference type="Pfam" id="PF01551">
    <property type="entry name" value="Peptidase_M23"/>
    <property type="match status" value="1"/>
</dbReference>
<evidence type="ECO:0000256" key="2">
    <source>
        <dbReference type="SAM" id="MobiDB-lite"/>
    </source>
</evidence>
<feature type="region of interest" description="Disordered" evidence="2">
    <location>
        <begin position="105"/>
        <end position="143"/>
    </location>
</feature>
<keyword evidence="4" id="KW-0378">Hydrolase</keyword>
<feature type="region of interest" description="Disordered" evidence="2">
    <location>
        <begin position="1"/>
        <end position="61"/>
    </location>
</feature>
<evidence type="ECO:0000256" key="1">
    <source>
        <dbReference type="ARBA" id="ARBA00022729"/>
    </source>
</evidence>
<dbReference type="PANTHER" id="PTHR21666:SF289">
    <property type="entry name" value="L-ALA--D-GLU ENDOPEPTIDASE"/>
    <property type="match status" value="1"/>
</dbReference>
<reference evidence="4 5" key="1">
    <citation type="submission" date="2020-03" db="EMBL/GenBank/DDBJ databases">
        <title>Sequencing the genomes of 1000 actinobacteria strains.</title>
        <authorList>
            <person name="Klenk H.-P."/>
        </authorList>
    </citation>
    <scope>NUCLEOTIDE SEQUENCE [LARGE SCALE GENOMIC DNA]</scope>
    <source>
        <strain evidence="4 5">DSM 16403</strain>
    </source>
</reference>
<dbReference type="InterPro" id="IPR050570">
    <property type="entry name" value="Cell_wall_metabolism_enzyme"/>
</dbReference>
<feature type="compositionally biased region" description="Basic and acidic residues" evidence="2">
    <location>
        <begin position="18"/>
        <end position="33"/>
    </location>
</feature>
<evidence type="ECO:0000313" key="4">
    <source>
        <dbReference type="EMBL" id="NJC21313.1"/>
    </source>
</evidence>